<comment type="catalytic activity">
    <reaction evidence="2 13">
        <text>GTP + H2O = 7,8-dihydroneopterin 3'-triphosphate + formate + H(+)</text>
        <dbReference type="Rhea" id="RHEA:17473"/>
        <dbReference type="ChEBI" id="CHEBI:15377"/>
        <dbReference type="ChEBI" id="CHEBI:15378"/>
        <dbReference type="ChEBI" id="CHEBI:15740"/>
        <dbReference type="ChEBI" id="CHEBI:37565"/>
        <dbReference type="ChEBI" id="CHEBI:58462"/>
        <dbReference type="EC" id="3.5.4.16"/>
    </reaction>
</comment>
<dbReference type="SUPFAM" id="SSF55620">
    <property type="entry name" value="Tetrahydrobiopterin biosynthesis enzymes-like"/>
    <property type="match status" value="1"/>
</dbReference>
<dbReference type="OrthoDB" id="9801207at2"/>
<keyword evidence="5 13" id="KW-0554">One-carbon metabolism</keyword>
<evidence type="ECO:0000256" key="7">
    <source>
        <dbReference type="ARBA" id="ARBA00022741"/>
    </source>
</evidence>
<feature type="binding site" evidence="13">
    <location>
        <position position="314"/>
    </location>
    <ligand>
        <name>Zn(2+)</name>
        <dbReference type="ChEBI" id="CHEBI:29105"/>
    </ligand>
</feature>
<dbReference type="GO" id="GO:0006729">
    <property type="term" value="P:tetrahydrobiopterin biosynthetic process"/>
    <property type="evidence" value="ECO:0007669"/>
    <property type="project" value="TreeGrafter"/>
</dbReference>
<dbReference type="InterPro" id="IPR020602">
    <property type="entry name" value="GTP_CycHdrlase_I_dom"/>
</dbReference>
<protein>
    <recommendedName>
        <fullName evidence="13">GTP cyclohydrolase 1</fullName>
        <ecNumber evidence="13">3.5.4.16</ecNumber>
    </recommendedName>
    <alternativeName>
        <fullName evidence="13">GTP cyclohydrolase I</fullName>
        <shortName evidence="13">GTP-CH-I</shortName>
    </alternativeName>
</protein>
<reference evidence="15 16" key="1">
    <citation type="journal article" date="2015" name="Genome Announc.">
        <title>Expanding the biotechnology potential of lactobacilli through comparative genomics of 213 strains and associated genera.</title>
        <authorList>
            <person name="Sun Z."/>
            <person name="Harris H.M."/>
            <person name="McCann A."/>
            <person name="Guo C."/>
            <person name="Argimon S."/>
            <person name="Zhang W."/>
            <person name="Yang X."/>
            <person name="Jeffery I.B."/>
            <person name="Cooney J.C."/>
            <person name="Kagawa T.F."/>
            <person name="Liu W."/>
            <person name="Song Y."/>
            <person name="Salvetti E."/>
            <person name="Wrobel A."/>
            <person name="Rasinkangas P."/>
            <person name="Parkhill J."/>
            <person name="Rea M.C."/>
            <person name="O'Sullivan O."/>
            <person name="Ritari J."/>
            <person name="Douillard F.P."/>
            <person name="Paul Ross R."/>
            <person name="Yang R."/>
            <person name="Briner A.E."/>
            <person name="Felis G.E."/>
            <person name="de Vos W.M."/>
            <person name="Barrangou R."/>
            <person name="Klaenhammer T.R."/>
            <person name="Caufield P.W."/>
            <person name="Cui Y."/>
            <person name="Zhang H."/>
            <person name="O'Toole P.W."/>
        </authorList>
    </citation>
    <scope>NUCLEOTIDE SEQUENCE [LARGE SCALE GENOMIC DNA]</scope>
    <source>
        <strain evidence="15 16">DSM 19910</strain>
    </source>
</reference>
<dbReference type="GO" id="GO:0046656">
    <property type="term" value="P:folic acid biosynthetic process"/>
    <property type="evidence" value="ECO:0007669"/>
    <property type="project" value="UniProtKB-KW"/>
</dbReference>
<keyword evidence="13" id="KW-0479">Metal-binding</keyword>
<dbReference type="Pfam" id="PF01227">
    <property type="entry name" value="GTP_cyclohydroI"/>
    <property type="match status" value="1"/>
</dbReference>
<evidence type="ECO:0000256" key="9">
    <source>
        <dbReference type="ARBA" id="ARBA00022801"/>
    </source>
</evidence>
<dbReference type="NCBIfam" id="TIGR00063">
    <property type="entry name" value="folE"/>
    <property type="match status" value="1"/>
</dbReference>
<dbReference type="GO" id="GO:0008270">
    <property type="term" value="F:zinc ion binding"/>
    <property type="evidence" value="ECO:0007669"/>
    <property type="project" value="UniProtKB-UniRule"/>
</dbReference>
<keyword evidence="10" id="KW-0067">ATP-binding</keyword>
<keyword evidence="7 13" id="KW-0547">Nucleotide-binding</keyword>
<comment type="subunit">
    <text evidence="13">Homopolymer.</text>
</comment>
<evidence type="ECO:0000256" key="3">
    <source>
        <dbReference type="ARBA" id="ARBA00005051"/>
    </source>
</evidence>
<evidence type="ECO:0000256" key="2">
    <source>
        <dbReference type="ARBA" id="ARBA00001052"/>
    </source>
</evidence>
<dbReference type="Pfam" id="PF01288">
    <property type="entry name" value="HPPK"/>
    <property type="match status" value="1"/>
</dbReference>
<dbReference type="EMBL" id="AZEF01000027">
    <property type="protein sequence ID" value="KRL01204.1"/>
    <property type="molecule type" value="Genomic_DNA"/>
</dbReference>
<dbReference type="RefSeq" id="WP_057744393.1">
    <property type="nucleotide sequence ID" value="NZ_AZEF01000027.1"/>
</dbReference>
<dbReference type="InterPro" id="IPR043134">
    <property type="entry name" value="GTP-CH-I_N"/>
</dbReference>
<dbReference type="GO" id="GO:0006730">
    <property type="term" value="P:one-carbon metabolic process"/>
    <property type="evidence" value="ECO:0007669"/>
    <property type="project" value="UniProtKB-UniRule"/>
</dbReference>
<dbReference type="UniPathway" id="UPA00848">
    <property type="reaction ID" value="UER00151"/>
</dbReference>
<comment type="catalytic activity">
    <reaction evidence="1">
        <text>6-hydroxymethyl-7,8-dihydropterin + ATP = (7,8-dihydropterin-6-yl)methyl diphosphate + AMP + H(+)</text>
        <dbReference type="Rhea" id="RHEA:11412"/>
        <dbReference type="ChEBI" id="CHEBI:15378"/>
        <dbReference type="ChEBI" id="CHEBI:30616"/>
        <dbReference type="ChEBI" id="CHEBI:44841"/>
        <dbReference type="ChEBI" id="CHEBI:72950"/>
        <dbReference type="ChEBI" id="CHEBI:456215"/>
        <dbReference type="EC" id="2.7.6.3"/>
    </reaction>
</comment>
<dbReference type="UniPathway" id="UPA00077">
    <property type="reaction ID" value="UER00155"/>
</dbReference>
<evidence type="ECO:0000256" key="8">
    <source>
        <dbReference type="ARBA" id="ARBA00022777"/>
    </source>
</evidence>
<dbReference type="PROSITE" id="PS00794">
    <property type="entry name" value="HPPK"/>
    <property type="match status" value="1"/>
</dbReference>
<evidence type="ECO:0000256" key="13">
    <source>
        <dbReference type="HAMAP-Rule" id="MF_00223"/>
    </source>
</evidence>
<dbReference type="FunFam" id="3.30.1130.10:FF:000001">
    <property type="entry name" value="GTP cyclohydrolase 1"/>
    <property type="match status" value="1"/>
</dbReference>
<dbReference type="GO" id="GO:0005525">
    <property type="term" value="F:GTP binding"/>
    <property type="evidence" value="ECO:0007669"/>
    <property type="project" value="UniProtKB-KW"/>
</dbReference>
<dbReference type="PROSITE" id="PS00859">
    <property type="entry name" value="GTP_CYCLOHYDROL_1_1"/>
    <property type="match status" value="1"/>
</dbReference>
<evidence type="ECO:0000256" key="10">
    <source>
        <dbReference type="ARBA" id="ARBA00022840"/>
    </source>
</evidence>
<keyword evidence="13" id="KW-0862">Zinc</keyword>
<dbReference type="GO" id="GO:0003848">
    <property type="term" value="F:2-amino-4-hydroxy-6-hydroxymethyldihydropteridine diphosphokinase activity"/>
    <property type="evidence" value="ECO:0007669"/>
    <property type="project" value="UniProtKB-EC"/>
</dbReference>
<feature type="binding site" evidence="13">
    <location>
        <position position="245"/>
    </location>
    <ligand>
        <name>Zn(2+)</name>
        <dbReference type="ChEBI" id="CHEBI:29105"/>
    </ligand>
</feature>
<dbReference type="Gene3D" id="3.30.1130.10">
    <property type="match status" value="1"/>
</dbReference>
<dbReference type="EC" id="3.5.4.16" evidence="13"/>
<keyword evidence="11" id="KW-0289">Folate biosynthesis</keyword>
<keyword evidence="16" id="KW-1185">Reference proteome</keyword>
<dbReference type="PATRIC" id="fig|1423731.3.peg.1384"/>
<dbReference type="AlphaFoldDB" id="A0A0R1M6K1"/>
<evidence type="ECO:0000256" key="6">
    <source>
        <dbReference type="ARBA" id="ARBA00022679"/>
    </source>
</evidence>
<dbReference type="NCBIfam" id="TIGR01498">
    <property type="entry name" value="folK"/>
    <property type="match status" value="1"/>
</dbReference>
<dbReference type="PANTHER" id="PTHR11109">
    <property type="entry name" value="GTP CYCLOHYDROLASE I"/>
    <property type="match status" value="1"/>
</dbReference>
<feature type="domain" description="7,8-dihydro-6-hydroxymethylpterin-pyrophosphokinase" evidence="14">
    <location>
        <begin position="88"/>
        <end position="99"/>
    </location>
</feature>
<comment type="caution">
    <text evidence="15">The sequence shown here is derived from an EMBL/GenBank/DDBJ whole genome shotgun (WGS) entry which is preliminary data.</text>
</comment>
<dbReference type="GO" id="GO:0003934">
    <property type="term" value="F:GTP cyclohydrolase I activity"/>
    <property type="evidence" value="ECO:0007669"/>
    <property type="project" value="UniProtKB-UniRule"/>
</dbReference>
<organism evidence="15 16">
    <name type="scientific">Liquorilactobacillus capillatus DSM 19910</name>
    <dbReference type="NCBI Taxonomy" id="1423731"/>
    <lineage>
        <taxon>Bacteria</taxon>
        <taxon>Bacillati</taxon>
        <taxon>Bacillota</taxon>
        <taxon>Bacilli</taxon>
        <taxon>Lactobacillales</taxon>
        <taxon>Lactobacillaceae</taxon>
        <taxon>Liquorilactobacillus</taxon>
    </lineage>
</organism>
<dbReference type="InterPro" id="IPR000550">
    <property type="entry name" value="Hppk"/>
</dbReference>
<keyword evidence="12 13" id="KW-0342">GTP-binding</keyword>
<dbReference type="SUPFAM" id="SSF55083">
    <property type="entry name" value="6-hydroxymethyl-7,8-dihydropterin pyrophosphokinase, HPPK"/>
    <property type="match status" value="1"/>
</dbReference>
<evidence type="ECO:0000256" key="1">
    <source>
        <dbReference type="ARBA" id="ARBA00000198"/>
    </source>
</evidence>
<dbReference type="InterPro" id="IPR018234">
    <property type="entry name" value="GTP_CycHdrlase_I_CS"/>
</dbReference>
<dbReference type="GO" id="GO:0046654">
    <property type="term" value="P:tetrahydrofolate biosynthetic process"/>
    <property type="evidence" value="ECO:0007669"/>
    <property type="project" value="UniProtKB-UniRule"/>
</dbReference>
<evidence type="ECO:0000313" key="15">
    <source>
        <dbReference type="EMBL" id="KRL01204.1"/>
    </source>
</evidence>
<comment type="pathway">
    <text evidence="4 13">Cofactor biosynthesis; 7,8-dihydroneopterin triphosphate biosynthesis; 7,8-dihydroneopterin triphosphate from GTP: step 1/1.</text>
</comment>
<dbReference type="HAMAP" id="MF_00223">
    <property type="entry name" value="FolE"/>
    <property type="match status" value="1"/>
</dbReference>
<name>A0A0R1M6K1_9LACO</name>
<dbReference type="InterPro" id="IPR001474">
    <property type="entry name" value="GTP_CycHdrlase_I"/>
</dbReference>
<dbReference type="NCBIfam" id="NF006825">
    <property type="entry name" value="PRK09347.1-2"/>
    <property type="match status" value="1"/>
</dbReference>
<dbReference type="InterPro" id="IPR043133">
    <property type="entry name" value="GTP-CH-I_C/QueF"/>
</dbReference>
<dbReference type="InterPro" id="IPR035907">
    <property type="entry name" value="Hppk_sf"/>
</dbReference>
<dbReference type="GO" id="GO:0005524">
    <property type="term" value="F:ATP binding"/>
    <property type="evidence" value="ECO:0007669"/>
    <property type="project" value="UniProtKB-KW"/>
</dbReference>
<dbReference type="NCBIfam" id="NF006826">
    <property type="entry name" value="PRK09347.1-3"/>
    <property type="match status" value="1"/>
</dbReference>
<evidence type="ECO:0000259" key="14">
    <source>
        <dbReference type="PROSITE" id="PS00794"/>
    </source>
</evidence>
<accession>A0A0R1M6K1</accession>
<keyword evidence="8" id="KW-0418">Kinase</keyword>
<dbReference type="PANTHER" id="PTHR11109:SF7">
    <property type="entry name" value="GTP CYCLOHYDROLASE 1"/>
    <property type="match status" value="1"/>
</dbReference>
<evidence type="ECO:0000313" key="16">
    <source>
        <dbReference type="Proteomes" id="UP000051621"/>
    </source>
</evidence>
<dbReference type="Gene3D" id="3.30.70.560">
    <property type="entry name" value="7,8-Dihydro-6-hydroxymethylpterin-pyrophosphokinase HPPK"/>
    <property type="match status" value="1"/>
</dbReference>
<comment type="similarity">
    <text evidence="13">Belongs to the GTP cyclohydrolase I family.</text>
</comment>
<comment type="pathway">
    <text evidence="3">Cofactor biosynthesis; tetrahydrofolate biosynthesis; 2-amino-4-hydroxy-6-hydroxymethyl-7,8-dihydropteridine diphosphate from 7,8-dihydroneopterin triphosphate: step 4/4.</text>
</comment>
<dbReference type="STRING" id="1423731.FC81_GL001345"/>
<dbReference type="Gene3D" id="1.10.286.10">
    <property type="match status" value="1"/>
</dbReference>
<evidence type="ECO:0000256" key="4">
    <source>
        <dbReference type="ARBA" id="ARBA00005080"/>
    </source>
</evidence>
<dbReference type="Proteomes" id="UP000051621">
    <property type="component" value="Unassembled WGS sequence"/>
</dbReference>
<evidence type="ECO:0000256" key="11">
    <source>
        <dbReference type="ARBA" id="ARBA00022909"/>
    </source>
</evidence>
<gene>
    <name evidence="13" type="primary">folE</name>
    <name evidence="15" type="ORF">FC81_GL001345</name>
</gene>
<keyword evidence="9 13" id="KW-0378">Hydrolase</keyword>
<evidence type="ECO:0000256" key="12">
    <source>
        <dbReference type="ARBA" id="ARBA00023134"/>
    </source>
</evidence>
<proteinExistence type="inferred from homology"/>
<keyword evidence="6" id="KW-0808">Transferase</keyword>
<dbReference type="GO" id="GO:0005737">
    <property type="term" value="C:cytoplasm"/>
    <property type="evidence" value="ECO:0007669"/>
    <property type="project" value="TreeGrafter"/>
</dbReference>
<sequence>MESIYLSLGSNIGNRQENLEKAIEYLGNDKNLIVDQVSEYYETSPVGDIVQDNFLNIAVKVFTTYTPGELLKQIHKIEAFLKRIRKVHWGPRTLDIDIIFWGNKQFKTSELTVPHQETFNRLFVLIPLLDIYEKTGPFYSQIKETIMILEQEEQDQKITRVPKKDSRTVTIERAITTLLVAIGDDPKREGIVETPKRVAKMYQEIFASQSQDDFQDYKVFKTPKKDNAQMVLVKDIPFYSMCEHHMLPFFGKVHVAYIPQNGKIIGLSKIPRLVDFVSRRLSLQEKITSDIAETLTKILNPAGVAVMAEARHMCVEMRGVKKSSSLTRTTYFTGDFDLNAQLRAEFLSTLK</sequence>
<evidence type="ECO:0000256" key="5">
    <source>
        <dbReference type="ARBA" id="ARBA00022563"/>
    </source>
</evidence>
<dbReference type="CDD" id="cd00483">
    <property type="entry name" value="HPPK"/>
    <property type="match status" value="1"/>
</dbReference>
<feature type="binding site" evidence="13">
    <location>
        <position position="242"/>
    </location>
    <ligand>
        <name>Zn(2+)</name>
        <dbReference type="ChEBI" id="CHEBI:29105"/>
    </ligand>
</feature>
<dbReference type="GO" id="GO:0016301">
    <property type="term" value="F:kinase activity"/>
    <property type="evidence" value="ECO:0007669"/>
    <property type="project" value="UniProtKB-KW"/>
</dbReference>